<dbReference type="Gene3D" id="3.40.710.10">
    <property type="entry name" value="DD-peptidase/beta-lactamase superfamily"/>
    <property type="match status" value="2"/>
</dbReference>
<evidence type="ECO:0000256" key="28">
    <source>
        <dbReference type="SAM" id="Phobius"/>
    </source>
</evidence>
<evidence type="ECO:0000256" key="6">
    <source>
        <dbReference type="ARBA" id="ARBA00012448"/>
    </source>
</evidence>
<evidence type="ECO:0000256" key="24">
    <source>
        <dbReference type="ARBA" id="ARBA00034000"/>
    </source>
</evidence>
<dbReference type="GO" id="GO:0008360">
    <property type="term" value="P:regulation of cell shape"/>
    <property type="evidence" value="ECO:0007669"/>
    <property type="project" value="UniProtKB-KW"/>
</dbReference>
<evidence type="ECO:0000256" key="8">
    <source>
        <dbReference type="ARBA" id="ARBA00022475"/>
    </source>
</evidence>
<keyword evidence="13" id="KW-0808">Transferase</keyword>
<dbReference type="PANTHER" id="PTHR32282:SF27">
    <property type="entry name" value="PENICILLIN-BINDING PROTEIN 1A"/>
    <property type="match status" value="1"/>
</dbReference>
<evidence type="ECO:0000256" key="3">
    <source>
        <dbReference type="ARBA" id="ARBA00004752"/>
    </source>
</evidence>
<keyword evidence="22" id="KW-0511">Multifunctional enzyme</keyword>
<keyword evidence="19 28" id="KW-1133">Transmembrane helix</keyword>
<dbReference type="GO" id="GO:0005886">
    <property type="term" value="C:plasma membrane"/>
    <property type="evidence" value="ECO:0007669"/>
    <property type="project" value="UniProtKB-SubCell"/>
</dbReference>
<dbReference type="Proteomes" id="UP000198816">
    <property type="component" value="Unassembled WGS sequence"/>
</dbReference>
<dbReference type="GO" id="GO:0008955">
    <property type="term" value="F:peptidoglycan glycosyltransferase activity"/>
    <property type="evidence" value="ECO:0007669"/>
    <property type="project" value="UniProtKB-EC"/>
</dbReference>
<evidence type="ECO:0000256" key="10">
    <source>
        <dbReference type="ARBA" id="ARBA00022645"/>
    </source>
</evidence>
<organism evidence="32 33">
    <name type="scientific">Thiocapsa roseopersicina</name>
    <dbReference type="NCBI Taxonomy" id="1058"/>
    <lineage>
        <taxon>Bacteria</taxon>
        <taxon>Pseudomonadati</taxon>
        <taxon>Pseudomonadota</taxon>
        <taxon>Gammaproteobacteria</taxon>
        <taxon>Chromatiales</taxon>
        <taxon>Chromatiaceae</taxon>
        <taxon>Thiocapsa</taxon>
    </lineage>
</organism>
<evidence type="ECO:0000256" key="7">
    <source>
        <dbReference type="ARBA" id="ARBA00018638"/>
    </source>
</evidence>
<dbReference type="GO" id="GO:0009002">
    <property type="term" value="F:serine-type D-Ala-D-Ala carboxypeptidase activity"/>
    <property type="evidence" value="ECO:0007669"/>
    <property type="project" value="UniProtKB-EC"/>
</dbReference>
<evidence type="ECO:0000256" key="18">
    <source>
        <dbReference type="ARBA" id="ARBA00022984"/>
    </source>
</evidence>
<comment type="similarity">
    <text evidence="4">In the C-terminal section; belongs to the transpeptidase family.</text>
</comment>
<dbReference type="InterPro" id="IPR012338">
    <property type="entry name" value="Beta-lactam/transpept-like"/>
</dbReference>
<keyword evidence="9" id="KW-0997">Cell inner membrane</keyword>
<keyword evidence="20 28" id="KW-0472">Membrane</keyword>
<dbReference type="EC" id="3.4.16.4" evidence="6"/>
<evidence type="ECO:0000256" key="11">
    <source>
        <dbReference type="ARBA" id="ARBA00022670"/>
    </source>
</evidence>
<comment type="subcellular location">
    <subcellularLocation>
        <location evidence="2">Cell inner membrane</location>
        <topology evidence="2">Single-pass type II membrane protein</topology>
    </subcellularLocation>
</comment>
<dbReference type="UniPathway" id="UPA00219"/>
<dbReference type="GO" id="GO:0030288">
    <property type="term" value="C:outer membrane-bounded periplasmic space"/>
    <property type="evidence" value="ECO:0007669"/>
    <property type="project" value="TreeGrafter"/>
</dbReference>
<evidence type="ECO:0000256" key="21">
    <source>
        <dbReference type="ARBA" id="ARBA00023251"/>
    </source>
</evidence>
<evidence type="ECO:0000256" key="22">
    <source>
        <dbReference type="ARBA" id="ARBA00023268"/>
    </source>
</evidence>
<feature type="domain" description="Penicillin-binding protein OB-like" evidence="31">
    <location>
        <begin position="335"/>
        <end position="451"/>
    </location>
</feature>
<dbReference type="InterPro" id="IPR050396">
    <property type="entry name" value="Glycosyltr_51/Transpeptidase"/>
</dbReference>
<dbReference type="NCBIfam" id="TIGR02074">
    <property type="entry name" value="PBP_1a_fam"/>
    <property type="match status" value="1"/>
</dbReference>
<dbReference type="Pfam" id="PF00912">
    <property type="entry name" value="Transgly"/>
    <property type="match status" value="1"/>
</dbReference>
<evidence type="ECO:0000256" key="17">
    <source>
        <dbReference type="ARBA" id="ARBA00022968"/>
    </source>
</evidence>
<dbReference type="GO" id="GO:0046677">
    <property type="term" value="P:response to antibiotic"/>
    <property type="evidence" value="ECO:0007669"/>
    <property type="project" value="UniProtKB-KW"/>
</dbReference>
<dbReference type="OrthoDB" id="9766909at2"/>
<evidence type="ECO:0000313" key="33">
    <source>
        <dbReference type="Proteomes" id="UP000198816"/>
    </source>
</evidence>
<keyword evidence="18" id="KW-0573">Peptidoglycan synthesis</keyword>
<dbReference type="InterPro" id="IPR001264">
    <property type="entry name" value="Glyco_trans_51"/>
</dbReference>
<protein>
    <recommendedName>
        <fullName evidence="7">Penicillin-binding protein 1A</fullName>
        <ecNumber evidence="25">2.4.99.28</ecNumber>
        <ecNumber evidence="6">3.4.16.4</ecNumber>
    </recommendedName>
</protein>
<sequence length="830" mass="90205">MTALLRSRRPERSVRSGRFAGRVGTVVGLLLSLPLLALLALVVFLAVTLHDLERSDLLADIRLHEPLRIYSADGLLMGEFGIERRESVPIERIPLLLIDAFLAAEDSRFFAHEGLDVAGLARAVLAYLRTGEPRQGGSTISMQVARNLFLTSEKTFDRKFAEILLAWHLERTLSKDEILALYLNKIFFGHRAYGVAAAGALYYAKTLDELTLAEAAMLAGIPKAPSTNNPVSDPQRARIRRDYVLGRMLELGQIDAAAYREAHDAPDSARLHGRELELDAGYAAEMARREMVGRYGEEAYRAGYRVTTSIGSEAQLAAQEAVRRALLAYDQRHGYRGPESRVDLARRGAAEGAKALSDADLDRVLDGADRMAGLTVGIAVGVQRDLAEVYIGRGQRVTLSRDAVRWARPLRDADRRGPVPRAMSDVLSVGDLVRLTQDALGRWTLAQRPAVSGALVSVSPLDGAILAIVGGYAFAESQFNRAVDARRPAGSTFKPFIYAAALHAGWTPASLARDEPVSRSVRGSQGWRPRNFDGKNLGPIRLRPALVQSRNLAAIDLLDQVGVDEAIHFVARFGLDPAAMPRGLSLALGTAEVSPLQMAGAYAVFANGGYRIEPYLIRRIENAEGDPVFEAAPRRACEECWYRGEPGRSGVSDTAPASGRAAERVLRAPHAYQMHSMLQDVVRVGTGARARELGRDDIAGKTGTTDQVRDSWFCGYQKDLATVAWMGFDDFSPLGSGETGGQAAIGMWMDFMGQVLAGRPEAIPDAPSGMVQVRVDRASGALASSSDSDVVLEWLHEDQIGLLPEPSPWEGIEIDGVQRIGVPSVIEQVY</sequence>
<evidence type="ECO:0000313" key="32">
    <source>
        <dbReference type="EMBL" id="SDX44297.1"/>
    </source>
</evidence>
<comment type="similarity">
    <text evidence="5">In the N-terminal section; belongs to the glycosyltransferase 51 family.</text>
</comment>
<comment type="pathway">
    <text evidence="3">Cell wall biogenesis; peptidoglycan biosynthesis.</text>
</comment>
<keyword evidence="17" id="KW-0735">Signal-anchor</keyword>
<evidence type="ECO:0000256" key="5">
    <source>
        <dbReference type="ARBA" id="ARBA00007739"/>
    </source>
</evidence>
<dbReference type="GO" id="GO:0071555">
    <property type="term" value="P:cell wall organization"/>
    <property type="evidence" value="ECO:0007669"/>
    <property type="project" value="UniProtKB-KW"/>
</dbReference>
<evidence type="ECO:0000259" key="30">
    <source>
        <dbReference type="Pfam" id="PF00912"/>
    </source>
</evidence>
<dbReference type="Gene3D" id="1.10.3810.10">
    <property type="entry name" value="Biosynthetic peptidoglycan transglycosylase-like"/>
    <property type="match status" value="1"/>
</dbReference>
<accession>A0A1H3BR32</accession>
<dbReference type="FunFam" id="1.10.3810.10:FF:000003">
    <property type="entry name" value="Penicillin-binding protein 1a"/>
    <property type="match status" value="1"/>
</dbReference>
<dbReference type="EC" id="2.4.99.28" evidence="25"/>
<feature type="domain" description="Penicillin-binding protein transpeptidase" evidence="29">
    <location>
        <begin position="453"/>
        <end position="719"/>
    </location>
</feature>
<keyword evidence="15" id="KW-0378">Hydrolase</keyword>
<dbReference type="GO" id="GO:0008658">
    <property type="term" value="F:penicillin binding"/>
    <property type="evidence" value="ECO:0007669"/>
    <property type="project" value="InterPro"/>
</dbReference>
<dbReference type="GO" id="GO:0009252">
    <property type="term" value="P:peptidoglycan biosynthetic process"/>
    <property type="evidence" value="ECO:0007669"/>
    <property type="project" value="UniProtKB-UniPathway"/>
</dbReference>
<evidence type="ECO:0000256" key="4">
    <source>
        <dbReference type="ARBA" id="ARBA00007090"/>
    </source>
</evidence>
<evidence type="ECO:0000256" key="1">
    <source>
        <dbReference type="ARBA" id="ARBA00002624"/>
    </source>
</evidence>
<evidence type="ECO:0000256" key="23">
    <source>
        <dbReference type="ARBA" id="ARBA00023316"/>
    </source>
</evidence>
<dbReference type="InterPro" id="IPR023346">
    <property type="entry name" value="Lysozyme-like_dom_sf"/>
</dbReference>
<evidence type="ECO:0000256" key="2">
    <source>
        <dbReference type="ARBA" id="ARBA00004249"/>
    </source>
</evidence>
<evidence type="ECO:0000256" key="25">
    <source>
        <dbReference type="ARBA" id="ARBA00044770"/>
    </source>
</evidence>
<feature type="domain" description="Glycosyl transferase family 51" evidence="30">
    <location>
        <begin position="77"/>
        <end position="248"/>
    </location>
</feature>
<dbReference type="PANTHER" id="PTHR32282">
    <property type="entry name" value="BINDING PROTEIN TRANSPEPTIDASE, PUTATIVE-RELATED"/>
    <property type="match status" value="1"/>
</dbReference>
<proteinExistence type="inferred from homology"/>
<evidence type="ECO:0000256" key="13">
    <source>
        <dbReference type="ARBA" id="ARBA00022679"/>
    </source>
</evidence>
<reference evidence="33" key="1">
    <citation type="submission" date="2016-10" db="EMBL/GenBank/DDBJ databases">
        <authorList>
            <person name="Varghese N."/>
            <person name="Submissions S."/>
        </authorList>
    </citation>
    <scope>NUCLEOTIDE SEQUENCE [LARGE SCALE GENOMIC DNA]</scope>
    <source>
        <strain evidence="33">DSM 217</strain>
    </source>
</reference>
<comment type="pathway">
    <text evidence="27">Glycan biosynthesis.</text>
</comment>
<evidence type="ECO:0000256" key="12">
    <source>
        <dbReference type="ARBA" id="ARBA00022676"/>
    </source>
</evidence>
<comment type="catalytic activity">
    <reaction evidence="24">
        <text>Preferential cleavage: (Ac)2-L-Lys-D-Ala-|-D-Ala. Also transpeptidation of peptidyl-alanyl moieties that are N-acyl substituents of D-alanine.</text>
        <dbReference type="EC" id="3.4.16.4"/>
    </reaction>
</comment>
<evidence type="ECO:0000259" key="31">
    <source>
        <dbReference type="Pfam" id="PF17092"/>
    </source>
</evidence>
<dbReference type="STRING" id="1058.SAMN05421783_12637"/>
<evidence type="ECO:0000256" key="27">
    <source>
        <dbReference type="ARBA" id="ARBA00060592"/>
    </source>
</evidence>
<comment type="catalytic activity">
    <reaction evidence="26">
        <text>[GlcNAc-(1-&gt;4)-Mur2Ac(oyl-L-Ala-gamma-D-Glu-L-Lys-D-Ala-D-Ala)](n)-di-trans,octa-cis-undecaprenyl diphosphate + beta-D-GlcNAc-(1-&gt;4)-Mur2Ac(oyl-L-Ala-gamma-D-Glu-L-Lys-D-Ala-D-Ala)-di-trans,octa-cis-undecaprenyl diphosphate = [GlcNAc-(1-&gt;4)-Mur2Ac(oyl-L-Ala-gamma-D-Glu-L-Lys-D-Ala-D-Ala)](n+1)-di-trans,octa-cis-undecaprenyl diphosphate + di-trans,octa-cis-undecaprenyl diphosphate + H(+)</text>
        <dbReference type="Rhea" id="RHEA:23708"/>
        <dbReference type="Rhea" id="RHEA-COMP:9602"/>
        <dbReference type="Rhea" id="RHEA-COMP:9603"/>
        <dbReference type="ChEBI" id="CHEBI:15378"/>
        <dbReference type="ChEBI" id="CHEBI:58405"/>
        <dbReference type="ChEBI" id="CHEBI:60033"/>
        <dbReference type="ChEBI" id="CHEBI:78435"/>
        <dbReference type="EC" id="2.4.99.28"/>
    </reaction>
</comment>
<dbReference type="InterPro" id="IPR031376">
    <property type="entry name" value="PCB_OB"/>
</dbReference>
<dbReference type="InterPro" id="IPR036950">
    <property type="entry name" value="PBP_transglycosylase"/>
</dbReference>
<evidence type="ECO:0000256" key="16">
    <source>
        <dbReference type="ARBA" id="ARBA00022960"/>
    </source>
</evidence>
<dbReference type="AlphaFoldDB" id="A0A1H3BR32"/>
<keyword evidence="11" id="KW-0645">Protease</keyword>
<keyword evidence="16" id="KW-0133">Cell shape</keyword>
<dbReference type="RefSeq" id="WP_093036785.1">
    <property type="nucleotide sequence ID" value="NZ_FNNZ01000026.1"/>
</dbReference>
<dbReference type="EMBL" id="FNNZ01000026">
    <property type="protein sequence ID" value="SDX44297.1"/>
    <property type="molecule type" value="Genomic_DNA"/>
</dbReference>
<dbReference type="Pfam" id="PF17092">
    <property type="entry name" value="PCB_OB"/>
    <property type="match status" value="1"/>
</dbReference>
<name>A0A1H3BR32_THIRO</name>
<keyword evidence="23" id="KW-0961">Cell wall biogenesis/degradation</keyword>
<dbReference type="InterPro" id="IPR001460">
    <property type="entry name" value="PCN-bd_Tpept"/>
</dbReference>
<keyword evidence="21" id="KW-0046">Antibiotic resistance</keyword>
<dbReference type="Pfam" id="PF00905">
    <property type="entry name" value="Transpeptidase"/>
    <property type="match status" value="1"/>
</dbReference>
<keyword evidence="8" id="KW-1003">Cell membrane</keyword>
<gene>
    <name evidence="32" type="ORF">SAMN05421783_12637</name>
</gene>
<evidence type="ECO:0000256" key="19">
    <source>
        <dbReference type="ARBA" id="ARBA00022989"/>
    </source>
</evidence>
<feature type="transmembrane region" description="Helical" evidence="28">
    <location>
        <begin position="21"/>
        <end position="47"/>
    </location>
</feature>
<comment type="function">
    <text evidence="1">Cell wall formation. Synthesis of cross-linked peptidoglycan from the lipid intermediates. The enzyme has a penicillin-insensitive transglycosylase N-terminal domain (formation of linear glycan strands) and a penicillin-sensitive transpeptidase C-terminal domain (cross-linking of the peptide subunits).</text>
</comment>
<dbReference type="GO" id="GO:0006508">
    <property type="term" value="P:proteolysis"/>
    <property type="evidence" value="ECO:0007669"/>
    <property type="project" value="UniProtKB-KW"/>
</dbReference>
<keyword evidence="33" id="KW-1185">Reference proteome</keyword>
<evidence type="ECO:0000256" key="15">
    <source>
        <dbReference type="ARBA" id="ARBA00022801"/>
    </source>
</evidence>
<evidence type="ECO:0000256" key="26">
    <source>
        <dbReference type="ARBA" id="ARBA00049902"/>
    </source>
</evidence>
<dbReference type="SUPFAM" id="SSF56601">
    <property type="entry name" value="beta-lactamase/transpeptidase-like"/>
    <property type="match status" value="1"/>
</dbReference>
<evidence type="ECO:0000256" key="20">
    <source>
        <dbReference type="ARBA" id="ARBA00023136"/>
    </source>
</evidence>
<evidence type="ECO:0000259" key="29">
    <source>
        <dbReference type="Pfam" id="PF00905"/>
    </source>
</evidence>
<evidence type="ECO:0000256" key="14">
    <source>
        <dbReference type="ARBA" id="ARBA00022692"/>
    </source>
</evidence>
<keyword evidence="12" id="KW-0328">Glycosyltransferase</keyword>
<keyword evidence="10" id="KW-0121">Carboxypeptidase</keyword>
<evidence type="ECO:0000256" key="9">
    <source>
        <dbReference type="ARBA" id="ARBA00022519"/>
    </source>
</evidence>
<keyword evidence="14 28" id="KW-0812">Transmembrane</keyword>
<dbReference type="SUPFAM" id="SSF53955">
    <property type="entry name" value="Lysozyme-like"/>
    <property type="match status" value="1"/>
</dbReference>